<name>A0A6V7HE94_9HYME</name>
<accession>A0A6V7HE94</accession>
<proteinExistence type="predicted"/>
<dbReference type="PANTHER" id="PTHR22955">
    <property type="entry name" value="RETROTRANSPOSON"/>
    <property type="match status" value="1"/>
</dbReference>
<protein>
    <submittedName>
        <fullName evidence="1">Uncharacterized protein</fullName>
    </submittedName>
</protein>
<feature type="non-terminal residue" evidence="1">
    <location>
        <position position="1"/>
    </location>
</feature>
<feature type="non-terminal residue" evidence="1">
    <location>
        <position position="112"/>
    </location>
</feature>
<dbReference type="InterPro" id="IPR008042">
    <property type="entry name" value="Retrotrans_Pao"/>
</dbReference>
<dbReference type="OrthoDB" id="8057024at2759"/>
<dbReference type="EMBL" id="CAJDYZ010010976">
    <property type="protein sequence ID" value="CAD1478726.1"/>
    <property type="molecule type" value="Genomic_DNA"/>
</dbReference>
<organism evidence="1 2">
    <name type="scientific">Heterotrigona itama</name>
    <dbReference type="NCBI Taxonomy" id="395501"/>
    <lineage>
        <taxon>Eukaryota</taxon>
        <taxon>Metazoa</taxon>
        <taxon>Ecdysozoa</taxon>
        <taxon>Arthropoda</taxon>
        <taxon>Hexapoda</taxon>
        <taxon>Insecta</taxon>
        <taxon>Pterygota</taxon>
        <taxon>Neoptera</taxon>
        <taxon>Endopterygota</taxon>
        <taxon>Hymenoptera</taxon>
        <taxon>Apocrita</taxon>
        <taxon>Aculeata</taxon>
        <taxon>Apoidea</taxon>
        <taxon>Anthophila</taxon>
        <taxon>Apidae</taxon>
        <taxon>Heterotrigona</taxon>
    </lineage>
</organism>
<dbReference type="AlphaFoldDB" id="A0A6V7HE94"/>
<evidence type="ECO:0000313" key="2">
    <source>
        <dbReference type="Proteomes" id="UP000752696"/>
    </source>
</evidence>
<gene>
    <name evidence="1" type="ORF">MHI_LOCUS822282</name>
</gene>
<comment type="caution">
    <text evidence="1">The sequence shown here is derived from an EMBL/GenBank/DDBJ whole genome shotgun (WGS) entry which is preliminary data.</text>
</comment>
<sequence>AYGLVIYLISSQNDGHSTPKLLCAKSCVALKSINLLHLELCVALLLPPRLLYCADFTIVLAWIRSQPSQWITFVANQVAEIQSLTITDDCHVRSTDFLSRGVSISYLKDNEL</sequence>
<reference evidence="1" key="1">
    <citation type="submission" date="2020-07" db="EMBL/GenBank/DDBJ databases">
        <authorList>
            <person name="Nazaruddin N."/>
        </authorList>
    </citation>
    <scope>NUCLEOTIDE SEQUENCE</scope>
</reference>
<dbReference type="Pfam" id="PF05380">
    <property type="entry name" value="Peptidase_A17"/>
    <property type="match status" value="1"/>
</dbReference>
<dbReference type="Proteomes" id="UP000752696">
    <property type="component" value="Unassembled WGS sequence"/>
</dbReference>
<keyword evidence="2" id="KW-1185">Reference proteome</keyword>
<evidence type="ECO:0000313" key="1">
    <source>
        <dbReference type="EMBL" id="CAD1478726.1"/>
    </source>
</evidence>
<dbReference type="PANTHER" id="PTHR22955:SF77">
    <property type="entry name" value="ASPARTIC PUTATIVE DOMAIN-CONTAINING PROTEIN-RELATED"/>
    <property type="match status" value="1"/>
</dbReference>